<dbReference type="PROSITE" id="PS50893">
    <property type="entry name" value="ABC_TRANSPORTER_2"/>
    <property type="match status" value="1"/>
</dbReference>
<comment type="subcellular location">
    <subcellularLocation>
        <location evidence="1">Membrane</location>
        <topology evidence="1">Multi-pass membrane protein</topology>
    </subcellularLocation>
</comment>
<evidence type="ECO:0000256" key="4">
    <source>
        <dbReference type="ARBA" id="ARBA00022840"/>
    </source>
</evidence>
<proteinExistence type="predicted"/>
<protein>
    <submittedName>
        <fullName evidence="8">457_t:CDS:1</fullName>
    </submittedName>
</protein>
<dbReference type="InterPro" id="IPR036640">
    <property type="entry name" value="ABC1_TM_sf"/>
</dbReference>
<comment type="caution">
    <text evidence="8">The sequence shown here is derived from an EMBL/GenBank/DDBJ whole genome shotgun (WGS) entry which is preliminary data.</text>
</comment>
<dbReference type="OrthoDB" id="2399726at2759"/>
<evidence type="ECO:0000256" key="5">
    <source>
        <dbReference type="ARBA" id="ARBA00022989"/>
    </source>
</evidence>
<dbReference type="PANTHER" id="PTHR43394:SF1">
    <property type="entry name" value="ATP-BINDING CASSETTE SUB-FAMILY B MEMBER 10, MITOCHONDRIAL"/>
    <property type="match status" value="1"/>
</dbReference>
<keyword evidence="3" id="KW-0547">Nucleotide-binding</keyword>
<dbReference type="GO" id="GO:0005524">
    <property type="term" value="F:ATP binding"/>
    <property type="evidence" value="ECO:0007669"/>
    <property type="project" value="UniProtKB-KW"/>
</dbReference>
<dbReference type="SMART" id="SM00382">
    <property type="entry name" value="AAA"/>
    <property type="match status" value="1"/>
</dbReference>
<evidence type="ECO:0000259" key="7">
    <source>
        <dbReference type="PROSITE" id="PS50893"/>
    </source>
</evidence>
<dbReference type="EMBL" id="CAJVPS010000360">
    <property type="protein sequence ID" value="CAG8480461.1"/>
    <property type="molecule type" value="Genomic_DNA"/>
</dbReference>
<dbReference type="AlphaFoldDB" id="A0A9N8Z6Z6"/>
<evidence type="ECO:0000256" key="6">
    <source>
        <dbReference type="ARBA" id="ARBA00023136"/>
    </source>
</evidence>
<dbReference type="InterPro" id="IPR039421">
    <property type="entry name" value="Type_1_exporter"/>
</dbReference>
<evidence type="ECO:0000313" key="8">
    <source>
        <dbReference type="EMBL" id="CAG8480461.1"/>
    </source>
</evidence>
<dbReference type="SUPFAM" id="SSF52540">
    <property type="entry name" value="P-loop containing nucleoside triphosphate hydrolases"/>
    <property type="match status" value="1"/>
</dbReference>
<dbReference type="GO" id="GO:0015421">
    <property type="term" value="F:ABC-type oligopeptide transporter activity"/>
    <property type="evidence" value="ECO:0007669"/>
    <property type="project" value="TreeGrafter"/>
</dbReference>
<name>A0A9N8Z6Z6_9GLOM</name>
<gene>
    <name evidence="8" type="ORF">ALEPTO_LOCUS2462</name>
</gene>
<dbReference type="Gene3D" id="1.20.1560.10">
    <property type="entry name" value="ABC transporter type 1, transmembrane domain"/>
    <property type="match status" value="1"/>
</dbReference>
<accession>A0A9N8Z6Z6</accession>
<dbReference type="GO" id="GO:0016020">
    <property type="term" value="C:membrane"/>
    <property type="evidence" value="ECO:0007669"/>
    <property type="project" value="UniProtKB-SubCell"/>
</dbReference>
<dbReference type="PANTHER" id="PTHR43394">
    <property type="entry name" value="ATP-DEPENDENT PERMEASE MDL1, MITOCHONDRIAL"/>
    <property type="match status" value="1"/>
</dbReference>
<sequence>MNYSYDSIERDLKKDLFRHFLRAKYTNSTEVSRNLITQFASDLDTSKLSVAAKRRYEEDNRVIYEKINNLEYIKAVSGEKYEERKISKKLDSTFQKNKKSLWYIVLFKAFPNYVIVPNIPTFFISLALTFTSKGEDDPVFLIANFSRYYFTISKLNSEVNKLIDSLLTLEEISSNLTIVNESVKILNLISSNISAIPIRKVPFENGDLVFQDVVFAYPKRPQQNILRNFSFRFVQGKFYGIAGKNGIGKSTITKATLKLYELKGGKILINDRNIQEIDTTNLHQRICYQTNRPTFFLMIQAAKQVGIYEFIANLPKGFATELREGGTDLSEGQKQQIAAMRMFINDYDIYILDEILSNVHPHLKDVVLQNIFKQLQGKTVLVIDHHYEIFRYVDYIYLFTGEELIAKDKEEFVS</sequence>
<dbReference type="Proteomes" id="UP000789508">
    <property type="component" value="Unassembled WGS sequence"/>
</dbReference>
<keyword evidence="5" id="KW-1133">Transmembrane helix</keyword>
<evidence type="ECO:0000256" key="1">
    <source>
        <dbReference type="ARBA" id="ARBA00004141"/>
    </source>
</evidence>
<reference evidence="8" key="1">
    <citation type="submission" date="2021-06" db="EMBL/GenBank/DDBJ databases">
        <authorList>
            <person name="Kallberg Y."/>
            <person name="Tangrot J."/>
            <person name="Rosling A."/>
        </authorList>
    </citation>
    <scope>NUCLEOTIDE SEQUENCE</scope>
    <source>
        <strain evidence="8">FL130A</strain>
    </source>
</reference>
<keyword evidence="2" id="KW-0812">Transmembrane</keyword>
<feature type="domain" description="ABC transporter" evidence="7">
    <location>
        <begin position="208"/>
        <end position="413"/>
    </location>
</feature>
<evidence type="ECO:0000313" key="9">
    <source>
        <dbReference type="Proteomes" id="UP000789508"/>
    </source>
</evidence>
<keyword evidence="9" id="KW-1185">Reference proteome</keyword>
<evidence type="ECO:0000256" key="3">
    <source>
        <dbReference type="ARBA" id="ARBA00022741"/>
    </source>
</evidence>
<dbReference type="InterPro" id="IPR003439">
    <property type="entry name" value="ABC_transporter-like_ATP-bd"/>
</dbReference>
<dbReference type="Gene3D" id="3.40.50.300">
    <property type="entry name" value="P-loop containing nucleotide triphosphate hydrolases"/>
    <property type="match status" value="2"/>
</dbReference>
<keyword evidence="4" id="KW-0067">ATP-binding</keyword>
<organism evidence="8 9">
    <name type="scientific">Ambispora leptoticha</name>
    <dbReference type="NCBI Taxonomy" id="144679"/>
    <lineage>
        <taxon>Eukaryota</taxon>
        <taxon>Fungi</taxon>
        <taxon>Fungi incertae sedis</taxon>
        <taxon>Mucoromycota</taxon>
        <taxon>Glomeromycotina</taxon>
        <taxon>Glomeromycetes</taxon>
        <taxon>Archaeosporales</taxon>
        <taxon>Ambisporaceae</taxon>
        <taxon>Ambispora</taxon>
    </lineage>
</organism>
<dbReference type="InterPro" id="IPR027417">
    <property type="entry name" value="P-loop_NTPase"/>
</dbReference>
<dbReference type="InterPro" id="IPR003593">
    <property type="entry name" value="AAA+_ATPase"/>
</dbReference>
<dbReference type="SUPFAM" id="SSF90123">
    <property type="entry name" value="ABC transporter transmembrane region"/>
    <property type="match status" value="1"/>
</dbReference>
<dbReference type="Pfam" id="PF00005">
    <property type="entry name" value="ABC_tran"/>
    <property type="match status" value="1"/>
</dbReference>
<evidence type="ECO:0000256" key="2">
    <source>
        <dbReference type="ARBA" id="ARBA00022692"/>
    </source>
</evidence>
<keyword evidence="6" id="KW-0472">Membrane</keyword>
<dbReference type="GO" id="GO:0016887">
    <property type="term" value="F:ATP hydrolysis activity"/>
    <property type="evidence" value="ECO:0007669"/>
    <property type="project" value="InterPro"/>
</dbReference>